<comment type="similarity">
    <text evidence="5">Belongs to the RimM family.</text>
</comment>
<keyword evidence="9" id="KW-1185">Reference proteome</keyword>
<dbReference type="SUPFAM" id="SSF50447">
    <property type="entry name" value="Translation proteins"/>
    <property type="match status" value="1"/>
</dbReference>
<dbReference type="RefSeq" id="WP_144303604.1">
    <property type="nucleotide sequence ID" value="NZ_QMIE01000012.1"/>
</dbReference>
<feature type="domain" description="RimM N-terminal" evidence="6">
    <location>
        <begin position="16"/>
        <end position="109"/>
    </location>
</feature>
<dbReference type="Proteomes" id="UP000448292">
    <property type="component" value="Unassembled WGS sequence"/>
</dbReference>
<accession>A0A7M3MCL6</accession>
<proteinExistence type="inferred from homology"/>
<evidence type="ECO:0000256" key="3">
    <source>
        <dbReference type="ARBA" id="ARBA00022552"/>
    </source>
</evidence>
<keyword evidence="4 5" id="KW-0143">Chaperone</keyword>
<dbReference type="GO" id="GO:0042274">
    <property type="term" value="P:ribosomal small subunit biogenesis"/>
    <property type="evidence" value="ECO:0007669"/>
    <property type="project" value="UniProtKB-UniRule"/>
</dbReference>
<dbReference type="PANTHER" id="PTHR33692:SF1">
    <property type="entry name" value="RIBOSOME MATURATION FACTOR RIMM"/>
    <property type="match status" value="1"/>
</dbReference>
<comment type="caution">
    <text evidence="8">The sequence shown here is derived from an EMBL/GenBank/DDBJ whole genome shotgun (WGS) entry which is preliminary data.</text>
</comment>
<dbReference type="GO" id="GO:0005737">
    <property type="term" value="C:cytoplasm"/>
    <property type="evidence" value="ECO:0007669"/>
    <property type="project" value="UniProtKB-SubCell"/>
</dbReference>
<sequence length="207" mass="23296">MPQTMARQASTLFVLVGRMTKAHGIRGEVVAELYAESPGILSEVRELYLRNEPPGTWPDEDTTTAEPPRRERVHAWRMHQDRVLLSLKGLRDRNAAEALRGATIWVRADELPEPDEDDVFLYEIEGLEVFGTDGDRIGVVEDLLDTGHDGQEVWIIRGGRDEEILFPAEPEFVAELDTDAGRVVIDPPPGLLELYIRSEDENDPDKA</sequence>
<dbReference type="OrthoDB" id="5381335at2"/>
<dbReference type="EMBL" id="QMIE01000012">
    <property type="protein sequence ID" value="TVM16180.1"/>
    <property type="molecule type" value="Genomic_DNA"/>
</dbReference>
<dbReference type="GO" id="GO:0043022">
    <property type="term" value="F:ribosome binding"/>
    <property type="evidence" value="ECO:0007669"/>
    <property type="project" value="InterPro"/>
</dbReference>
<dbReference type="GO" id="GO:0005840">
    <property type="term" value="C:ribosome"/>
    <property type="evidence" value="ECO:0007669"/>
    <property type="project" value="InterPro"/>
</dbReference>
<dbReference type="GO" id="GO:0006364">
    <property type="term" value="P:rRNA processing"/>
    <property type="evidence" value="ECO:0007669"/>
    <property type="project" value="UniProtKB-UniRule"/>
</dbReference>
<evidence type="ECO:0000256" key="2">
    <source>
        <dbReference type="ARBA" id="ARBA00022517"/>
    </source>
</evidence>
<comment type="domain">
    <text evidence="5">The PRC barrel domain binds ribosomal protein uS19.</text>
</comment>
<evidence type="ECO:0000259" key="7">
    <source>
        <dbReference type="Pfam" id="PF05239"/>
    </source>
</evidence>
<evidence type="ECO:0000313" key="8">
    <source>
        <dbReference type="EMBL" id="TVM16180.1"/>
    </source>
</evidence>
<dbReference type="Gene3D" id="2.40.30.60">
    <property type="entry name" value="RimM"/>
    <property type="match status" value="1"/>
</dbReference>
<evidence type="ECO:0000313" key="9">
    <source>
        <dbReference type="Proteomes" id="UP000448292"/>
    </source>
</evidence>
<gene>
    <name evidence="5 8" type="primary">rimM</name>
    <name evidence="8" type="ORF">DPQ33_12720</name>
</gene>
<name>A0A7M3MCL6_9BACT</name>
<evidence type="ECO:0000259" key="6">
    <source>
        <dbReference type="Pfam" id="PF01782"/>
    </source>
</evidence>
<keyword evidence="2 5" id="KW-0690">Ribosome biogenesis</keyword>
<comment type="subcellular location">
    <subcellularLocation>
        <location evidence="5">Cytoplasm</location>
    </subcellularLocation>
</comment>
<evidence type="ECO:0000256" key="4">
    <source>
        <dbReference type="ARBA" id="ARBA00023186"/>
    </source>
</evidence>
<evidence type="ECO:0000256" key="1">
    <source>
        <dbReference type="ARBA" id="ARBA00022490"/>
    </source>
</evidence>
<protein>
    <recommendedName>
        <fullName evidence="5">Ribosome maturation factor RimM</fullName>
    </recommendedName>
</protein>
<dbReference type="Pfam" id="PF01782">
    <property type="entry name" value="RimM"/>
    <property type="match status" value="1"/>
</dbReference>
<dbReference type="InterPro" id="IPR027275">
    <property type="entry name" value="PRC-brl_dom"/>
</dbReference>
<dbReference type="Pfam" id="PF05239">
    <property type="entry name" value="PRC"/>
    <property type="match status" value="1"/>
</dbReference>
<feature type="domain" description="PRC-barrel" evidence="7">
    <location>
        <begin position="117"/>
        <end position="192"/>
    </location>
</feature>
<dbReference type="InterPro" id="IPR036976">
    <property type="entry name" value="RimM_N_sf"/>
</dbReference>
<dbReference type="NCBIfam" id="TIGR02273">
    <property type="entry name" value="16S_RimM"/>
    <property type="match status" value="1"/>
</dbReference>
<evidence type="ECO:0000256" key="5">
    <source>
        <dbReference type="HAMAP-Rule" id="MF_00014"/>
    </source>
</evidence>
<dbReference type="InterPro" id="IPR002676">
    <property type="entry name" value="RimM_N"/>
</dbReference>
<comment type="function">
    <text evidence="5">An accessory protein needed during the final step in the assembly of 30S ribosomal subunit, possibly for assembly of the head region. Essential for efficient processing of 16S rRNA. May be needed both before and after RbfA during the maturation of 16S rRNA. It has affinity for free ribosomal 30S subunits but not for 70S ribosomes.</text>
</comment>
<organism evidence="8 9">
    <name type="scientific">Oceanidesulfovibrio indonesiensis</name>
    <dbReference type="NCBI Taxonomy" id="54767"/>
    <lineage>
        <taxon>Bacteria</taxon>
        <taxon>Pseudomonadati</taxon>
        <taxon>Thermodesulfobacteriota</taxon>
        <taxon>Desulfovibrionia</taxon>
        <taxon>Desulfovibrionales</taxon>
        <taxon>Desulfovibrionaceae</taxon>
        <taxon>Oceanidesulfovibrio</taxon>
    </lineage>
</organism>
<keyword evidence="1 5" id="KW-0963">Cytoplasm</keyword>
<dbReference type="PANTHER" id="PTHR33692">
    <property type="entry name" value="RIBOSOME MATURATION FACTOR RIMM"/>
    <property type="match status" value="1"/>
</dbReference>
<keyword evidence="3 5" id="KW-0698">rRNA processing</keyword>
<dbReference type="InterPro" id="IPR011961">
    <property type="entry name" value="RimM"/>
</dbReference>
<dbReference type="SUPFAM" id="SSF50346">
    <property type="entry name" value="PRC-barrel domain"/>
    <property type="match status" value="1"/>
</dbReference>
<dbReference type="Gene3D" id="2.30.30.240">
    <property type="entry name" value="PRC-barrel domain"/>
    <property type="match status" value="1"/>
</dbReference>
<comment type="subunit">
    <text evidence="5">Binds ribosomal protein uS19.</text>
</comment>
<reference evidence="8 9" key="1">
    <citation type="submission" date="2018-06" db="EMBL/GenBank/DDBJ databases">
        <title>Complete genome of Desulfovibrio indonesiensis P37SLT.</title>
        <authorList>
            <person name="Crispim J.S."/>
            <person name="Vidigal P.M.P."/>
            <person name="Silva L.C.F."/>
            <person name="Laguardia C.N."/>
            <person name="Araujo L.C."/>
            <person name="Dias R.S."/>
            <person name="Sousa M.P."/>
            <person name="Paula S.O."/>
            <person name="Silva C."/>
        </authorList>
    </citation>
    <scope>NUCLEOTIDE SEQUENCE [LARGE SCALE GENOMIC DNA]</scope>
    <source>
        <strain evidence="8 9">P37SLT</strain>
    </source>
</reference>
<dbReference type="InterPro" id="IPR009000">
    <property type="entry name" value="Transl_B-barrel_sf"/>
</dbReference>
<dbReference type="InterPro" id="IPR011033">
    <property type="entry name" value="PRC_barrel-like_sf"/>
</dbReference>
<dbReference type="HAMAP" id="MF_00014">
    <property type="entry name" value="Ribosome_mat_RimM"/>
    <property type="match status" value="1"/>
</dbReference>
<dbReference type="AlphaFoldDB" id="A0A7M3MCL6"/>